<evidence type="ECO:0000313" key="1">
    <source>
        <dbReference type="EMBL" id="GAA5500952.1"/>
    </source>
</evidence>
<evidence type="ECO:0000313" key="2">
    <source>
        <dbReference type="Proteomes" id="UP001458946"/>
    </source>
</evidence>
<sequence>MFFKYYSSKCARGAKMFGLNQSASHLNFAIEKVGSYYCCQIHRQTIERLVNGLQN</sequence>
<keyword evidence="2" id="KW-1185">Reference proteome</keyword>
<proteinExistence type="predicted"/>
<name>A0ABP9V6Q9_9DEIO</name>
<accession>A0ABP9V6Q9</accession>
<comment type="caution">
    <text evidence="1">The sequence shown here is derived from an EMBL/GenBank/DDBJ whole genome shotgun (WGS) entry which is preliminary data.</text>
</comment>
<organism evidence="1 2">
    <name type="scientific">Deinococcus xinjiangensis</name>
    <dbReference type="NCBI Taxonomy" id="457454"/>
    <lineage>
        <taxon>Bacteria</taxon>
        <taxon>Thermotogati</taxon>
        <taxon>Deinococcota</taxon>
        <taxon>Deinococci</taxon>
        <taxon>Deinococcales</taxon>
        <taxon>Deinococcaceae</taxon>
        <taxon>Deinococcus</taxon>
    </lineage>
</organism>
<protein>
    <submittedName>
        <fullName evidence="1">Uncharacterized protein</fullName>
    </submittedName>
</protein>
<reference evidence="1 2" key="1">
    <citation type="submission" date="2024-02" db="EMBL/GenBank/DDBJ databases">
        <title>Deinococcus xinjiangensis NBRC 107630.</title>
        <authorList>
            <person name="Ichikawa N."/>
            <person name="Katano-Makiyama Y."/>
            <person name="Hidaka K."/>
        </authorList>
    </citation>
    <scope>NUCLEOTIDE SEQUENCE [LARGE SCALE GENOMIC DNA]</scope>
    <source>
        <strain evidence="1 2">NBRC 107630</strain>
    </source>
</reference>
<dbReference type="EMBL" id="BAABRN010000005">
    <property type="protein sequence ID" value="GAA5500952.1"/>
    <property type="molecule type" value="Genomic_DNA"/>
</dbReference>
<gene>
    <name evidence="1" type="ORF">Dxin01_00680</name>
</gene>
<dbReference type="Proteomes" id="UP001458946">
    <property type="component" value="Unassembled WGS sequence"/>
</dbReference>